<dbReference type="EMBL" id="PGTO01000005">
    <property type="protein sequence ID" value="RAU22177.1"/>
    <property type="molecule type" value="Genomic_DNA"/>
</dbReference>
<gene>
    <name evidence="1" type="ORF">CU669_08545</name>
</gene>
<name>A0A364NZ34_9PROT</name>
<reference evidence="1 2" key="1">
    <citation type="submission" date="2017-11" db="EMBL/GenBank/DDBJ databases">
        <title>Draft genome sequence of magnetotactic bacterium Magnetospirillum kuznetsovii LBB-42.</title>
        <authorList>
            <person name="Grouzdev D.S."/>
            <person name="Rysina M.S."/>
            <person name="Baslerov R.V."/>
            <person name="Koziaeva V."/>
        </authorList>
    </citation>
    <scope>NUCLEOTIDE SEQUENCE [LARGE SCALE GENOMIC DNA]</scope>
    <source>
        <strain evidence="1 2">LBB-42</strain>
    </source>
</reference>
<accession>A0A364NZ34</accession>
<keyword evidence="2" id="KW-1185">Reference proteome</keyword>
<dbReference type="Proteomes" id="UP000251075">
    <property type="component" value="Unassembled WGS sequence"/>
</dbReference>
<evidence type="ECO:0000313" key="1">
    <source>
        <dbReference type="EMBL" id="RAU22177.1"/>
    </source>
</evidence>
<proteinExistence type="predicted"/>
<comment type="caution">
    <text evidence="1">The sequence shown here is derived from an EMBL/GenBank/DDBJ whole genome shotgun (WGS) entry which is preliminary data.</text>
</comment>
<sequence>MPDFIMCEFMLVVRRLICHAKLILFEIKMIFCMLNKLVKHQFDRIGIHSEFVKSFCHIG</sequence>
<evidence type="ECO:0000313" key="2">
    <source>
        <dbReference type="Proteomes" id="UP000251075"/>
    </source>
</evidence>
<dbReference type="AlphaFoldDB" id="A0A364NZ34"/>
<protein>
    <submittedName>
        <fullName evidence="1">Uncharacterized protein</fullName>
    </submittedName>
</protein>
<organism evidence="1 2">
    <name type="scientific">Paramagnetospirillum kuznetsovii</name>
    <dbReference type="NCBI Taxonomy" id="2053833"/>
    <lineage>
        <taxon>Bacteria</taxon>
        <taxon>Pseudomonadati</taxon>
        <taxon>Pseudomonadota</taxon>
        <taxon>Alphaproteobacteria</taxon>
        <taxon>Rhodospirillales</taxon>
        <taxon>Magnetospirillaceae</taxon>
        <taxon>Paramagnetospirillum</taxon>
    </lineage>
</organism>